<dbReference type="STRING" id="438753.AZC_4409"/>
<keyword evidence="2" id="KW-0418">Kinase</keyword>
<reference evidence="2 3" key="5">
    <citation type="journal article" date="2010" name="Appl. Environ. Microbiol.">
        <title>phrR-like gene praR of Azorhizobium caulinodans ORS571 is essential for symbiosis with Sesbania rostrata and is involved in expression of reb genes.</title>
        <authorList>
            <person name="Akiba N."/>
            <person name="Aono T."/>
            <person name="Toyazaki H."/>
            <person name="Sato S."/>
            <person name="Oyaizu H."/>
        </authorList>
    </citation>
    <scope>NUCLEOTIDE SEQUENCE [LARGE SCALE GENOMIC DNA]</scope>
    <source>
        <strain evidence="3">ATCC 43989 / DSM 5975 / JCM 20966 / LMG 6465 / NBRC 14845 / NCIMB 13405 / ORS 571</strain>
    </source>
</reference>
<dbReference type="eggNOG" id="COG3734">
    <property type="taxonomic scope" value="Bacteria"/>
</dbReference>
<dbReference type="AlphaFoldDB" id="A8HWA4"/>
<dbReference type="Gene3D" id="3.30.420.300">
    <property type="entry name" value="2-keto-3-deoxy-galactonokinase, substrate binding domain"/>
    <property type="match status" value="1"/>
</dbReference>
<keyword evidence="3" id="KW-1185">Reference proteome</keyword>
<dbReference type="GO" id="GO:0034194">
    <property type="term" value="P:D-galactonate catabolic process"/>
    <property type="evidence" value="ECO:0007669"/>
    <property type="project" value="InterPro"/>
</dbReference>
<dbReference type="Pfam" id="PF05035">
    <property type="entry name" value="DGOK"/>
    <property type="match status" value="1"/>
</dbReference>
<sequence>MSGGARSCPLPSPPPQAGEGGGGRRRRGAAKTANGRRPTQRVRSPACGGGIGRVYDRANREAMGTSRTNHVSYNCPLTKPPKDAAMTAPAALITLDWGTTALRAYLHAADGTVLDSHAAVQGIMSLDGASHADVLTANAGAWVHAHGPLPVLLSGMIGSRQGWVEARYVPLPAGLPDLAEGLTPVPDAPHAFGPVQIVPGLLRDDDASPDVIRGEEVEVFGALARLGRTDGLFVLPGTHSKWVRVENGRIVHFATYMTGDVFAALKGHTILGRMMQADAPFSAEGFRRGVEAARDLKGPGALVGRLFSIRALGLTGRLAEADSADFLSGLLIGAELCDVTHAHTPFTLVANAALTERYAQAADILGLPHHRAPRDCAAAGQFAVARAAGLI</sequence>
<feature type="region of interest" description="Disordered" evidence="1">
    <location>
        <begin position="1"/>
        <end position="53"/>
    </location>
</feature>
<dbReference type="Gene3D" id="3.30.420.310">
    <property type="entry name" value="2-keto-3-deoxy-galactonokinase, C-terminal domain"/>
    <property type="match status" value="1"/>
</dbReference>
<accession>A8HWA4</accession>
<dbReference type="KEGG" id="azc:AZC_4409"/>
<evidence type="ECO:0000313" key="2">
    <source>
        <dbReference type="EMBL" id="BAF90407.1"/>
    </source>
</evidence>
<dbReference type="HOGENOM" id="CLU_058005_2_0_5"/>
<reference evidence="2 3" key="4">
    <citation type="journal article" date="2009" name="Appl. Environ. Microbiol.">
        <title>Comparative genome-wide transcriptional profiling of Azorhizobium caulinodans ORS571 grown under free-living and symbiotic conditions.</title>
        <authorList>
            <person name="Tsukada S."/>
            <person name="Aono T."/>
            <person name="Akiba N."/>
            <person name="Lee KB."/>
            <person name="Liu CT."/>
            <person name="Toyazaki H."/>
            <person name="Oyaizu H."/>
        </authorList>
    </citation>
    <scope>NUCLEOTIDE SEQUENCE [LARGE SCALE GENOMIC DNA]</scope>
    <source>
        <strain evidence="3">ATCC 43989 / DSM 5975 / JCM 20966 / LMG 6465 / NBRC 14845 / NCIMB 13405 / ORS 571</strain>
    </source>
</reference>
<protein>
    <submittedName>
        <fullName evidence="2">Putative 2-keto-3-deoxy-galactonokinase</fullName>
    </submittedName>
</protein>
<proteinExistence type="predicted"/>
<dbReference type="GO" id="GO:0008671">
    <property type="term" value="F:2-dehydro-3-deoxygalactonokinase activity"/>
    <property type="evidence" value="ECO:0007669"/>
    <property type="project" value="InterPro"/>
</dbReference>
<reference evidence="2 3" key="6">
    <citation type="journal article" date="2011" name="Appl. Environ. Microbiol.">
        <title>Involvement of the azorhizobial chromosome partition gene (parA) in the onset of bacteroid differentiation during Sesbania rostrata stem nodule development.</title>
        <authorList>
            <person name="Liu CT."/>
            <person name="Lee KB."/>
            <person name="Wang YS."/>
            <person name="Peng MH."/>
            <person name="Lee KT."/>
            <person name="Suzuki S."/>
            <person name="Suzuki T."/>
            <person name="Oyaizu H."/>
        </authorList>
    </citation>
    <scope>NUCLEOTIDE SEQUENCE [LARGE SCALE GENOMIC DNA]</scope>
    <source>
        <strain evidence="3">ATCC 43989 / DSM 5975 / JCM 20966 / LMG 6465 / NBRC 14845 / NCIMB 13405 / ORS 571</strain>
    </source>
</reference>
<reference evidence="2 3" key="3">
    <citation type="journal article" date="2008" name="BMC Genomics">
        <title>The genome of the versatile nitrogen fixer Azorhizobium caulinodans ORS571.</title>
        <authorList>
            <person name="Lee KB."/>
            <person name="Backer P.D."/>
            <person name="Aono T."/>
            <person name="Liu CT."/>
            <person name="Suzuki S."/>
            <person name="Suzuki T."/>
            <person name="Kaneko T."/>
            <person name="Yamada M."/>
            <person name="Tabata S."/>
            <person name="Kupfer D.M."/>
            <person name="Najar F.Z."/>
            <person name="Wiley G.B."/>
            <person name="Roe B."/>
            <person name="Binnewies T.T."/>
            <person name="Ussery D.W."/>
            <person name="D'Haeze W."/>
            <person name="Herder J.D."/>
            <person name="Gevers D."/>
            <person name="Vereecke D."/>
            <person name="Holsters M."/>
            <person name="Oyaizu H."/>
        </authorList>
    </citation>
    <scope>NUCLEOTIDE SEQUENCE [LARGE SCALE GENOMIC DNA]</scope>
    <source>
        <strain evidence="3">ATCC 43989 / DSM 5975 / JCM 20966 / LMG 6465 / NBRC 14845 / NCIMB 13405 / ORS 571</strain>
    </source>
</reference>
<gene>
    <name evidence="2" type="ordered locus">AZC_4409</name>
</gene>
<keyword evidence="2" id="KW-0808">Transferase</keyword>
<evidence type="ECO:0000313" key="3">
    <source>
        <dbReference type="Proteomes" id="UP000000270"/>
    </source>
</evidence>
<dbReference type="InterPro" id="IPR007729">
    <property type="entry name" value="DGOK"/>
</dbReference>
<organism evidence="2 3">
    <name type="scientific">Azorhizobium caulinodans (strain ATCC 43989 / DSM 5975 / JCM 20966 / LMG 6465 / NBRC 14845 / NCIMB 13405 / ORS 571)</name>
    <dbReference type="NCBI Taxonomy" id="438753"/>
    <lineage>
        <taxon>Bacteria</taxon>
        <taxon>Pseudomonadati</taxon>
        <taxon>Pseudomonadota</taxon>
        <taxon>Alphaproteobacteria</taxon>
        <taxon>Hyphomicrobiales</taxon>
        <taxon>Xanthobacteraceae</taxon>
        <taxon>Azorhizobium</taxon>
    </lineage>
</organism>
<evidence type="ECO:0000256" key="1">
    <source>
        <dbReference type="SAM" id="MobiDB-lite"/>
    </source>
</evidence>
<dbReference type="InterPro" id="IPR042257">
    <property type="entry name" value="DGOK_C"/>
</dbReference>
<dbReference type="Proteomes" id="UP000000270">
    <property type="component" value="Chromosome"/>
</dbReference>
<dbReference type="CDD" id="cd24012">
    <property type="entry name" value="ASKHA_NBD_KDGal-kinase"/>
    <property type="match status" value="1"/>
</dbReference>
<reference evidence="2 3" key="1">
    <citation type="journal article" date="2007" name="Appl. Environ. Microbiol.">
        <title>Rhizobial factors required for stem nodule maturation and maintenance in Sesbania rostrata-Azorhizobium caulinodans ORS571 symbiosis.</title>
        <authorList>
            <person name="Suzuki S."/>
            <person name="Aono T."/>
            <person name="Lee KB."/>
            <person name="Suzuki T."/>
            <person name="Liu CT."/>
            <person name="Miwa H."/>
            <person name="Wakao S."/>
            <person name="Iki T."/>
            <person name="Oyaizu H."/>
        </authorList>
    </citation>
    <scope>NUCLEOTIDE SEQUENCE [LARGE SCALE GENOMIC DNA]</scope>
    <source>
        <strain evidence="3">ATCC 43989 / DSM 5975 / JCM 20966 / LMG 6465 / NBRC 14845 / NCIMB 13405 / ORS 571</strain>
    </source>
</reference>
<dbReference type="EMBL" id="AP009384">
    <property type="protein sequence ID" value="BAF90407.1"/>
    <property type="molecule type" value="Genomic_DNA"/>
</dbReference>
<reference evidence="3" key="2">
    <citation type="submission" date="2007-04" db="EMBL/GenBank/DDBJ databases">
        <title>Complete genome sequence of the nitrogen-fixing bacterium Azorhizobium caulinodans ORS571.</title>
        <authorList>
            <person name="Lee K.B."/>
            <person name="Backer P.D."/>
            <person name="Aono T."/>
            <person name="Liu C.T."/>
            <person name="Suzuki S."/>
            <person name="Suzuki T."/>
            <person name="Kaneko T."/>
            <person name="Yamada M."/>
            <person name="Tabata S."/>
            <person name="Kupfer D.M."/>
            <person name="Najar F.Z."/>
            <person name="Wiley G.B."/>
            <person name="Roe B."/>
            <person name="Binnewies T."/>
            <person name="Ussery D."/>
            <person name="Vereecke D."/>
            <person name="Gevers D."/>
            <person name="Holsters M."/>
            <person name="Oyaizu H."/>
        </authorList>
    </citation>
    <scope>NUCLEOTIDE SEQUENCE [LARGE SCALE GENOMIC DNA]</scope>
    <source>
        <strain evidence="3">ATCC 43989 / DSM 5975 / JCM 20966 / LMG 6465 / NBRC 14845 / NCIMB 13405 / ORS 571</strain>
    </source>
</reference>
<dbReference type="InterPro" id="IPR042258">
    <property type="entry name" value="DGOK_N"/>
</dbReference>
<name>A8HWA4_AZOC5</name>